<organism evidence="1 2">
    <name type="scientific">Crotalaria pallida</name>
    <name type="common">Smooth rattlebox</name>
    <name type="synonym">Crotalaria striata</name>
    <dbReference type="NCBI Taxonomy" id="3830"/>
    <lineage>
        <taxon>Eukaryota</taxon>
        <taxon>Viridiplantae</taxon>
        <taxon>Streptophyta</taxon>
        <taxon>Embryophyta</taxon>
        <taxon>Tracheophyta</taxon>
        <taxon>Spermatophyta</taxon>
        <taxon>Magnoliopsida</taxon>
        <taxon>eudicotyledons</taxon>
        <taxon>Gunneridae</taxon>
        <taxon>Pentapetalae</taxon>
        <taxon>rosids</taxon>
        <taxon>fabids</taxon>
        <taxon>Fabales</taxon>
        <taxon>Fabaceae</taxon>
        <taxon>Papilionoideae</taxon>
        <taxon>50 kb inversion clade</taxon>
        <taxon>genistoids sensu lato</taxon>
        <taxon>core genistoids</taxon>
        <taxon>Crotalarieae</taxon>
        <taxon>Crotalaria</taxon>
    </lineage>
</organism>
<name>A0AAN9ED57_CROPI</name>
<accession>A0AAN9ED57</accession>
<gene>
    <name evidence="1" type="ORF">RIF29_28630</name>
</gene>
<dbReference type="AlphaFoldDB" id="A0AAN9ED57"/>
<dbReference type="EMBL" id="JAYWIO010000006">
    <property type="protein sequence ID" value="KAK7255224.1"/>
    <property type="molecule type" value="Genomic_DNA"/>
</dbReference>
<sequence>MEGAAVNEVDKGAGEDVCETGECQVKAKEKHRVKAEEKCQVSADENQAQPEMKILQKNLIKRYLKPDLKY</sequence>
<reference evidence="1 2" key="1">
    <citation type="submission" date="2024-01" db="EMBL/GenBank/DDBJ databases">
        <title>The genomes of 5 underutilized Papilionoideae crops provide insights into root nodulation and disease resistanc.</title>
        <authorList>
            <person name="Yuan L."/>
        </authorList>
    </citation>
    <scope>NUCLEOTIDE SEQUENCE [LARGE SCALE GENOMIC DNA]</scope>
    <source>
        <strain evidence="1">ZHUSHIDOU_FW_LH</strain>
        <tissue evidence="1">Leaf</tissue>
    </source>
</reference>
<comment type="caution">
    <text evidence="1">The sequence shown here is derived from an EMBL/GenBank/DDBJ whole genome shotgun (WGS) entry which is preliminary data.</text>
</comment>
<protein>
    <submittedName>
        <fullName evidence="1">Uncharacterized protein</fullName>
    </submittedName>
</protein>
<proteinExistence type="predicted"/>
<evidence type="ECO:0000313" key="1">
    <source>
        <dbReference type="EMBL" id="KAK7255224.1"/>
    </source>
</evidence>
<keyword evidence="2" id="KW-1185">Reference proteome</keyword>
<evidence type="ECO:0000313" key="2">
    <source>
        <dbReference type="Proteomes" id="UP001372338"/>
    </source>
</evidence>
<dbReference type="Proteomes" id="UP001372338">
    <property type="component" value="Unassembled WGS sequence"/>
</dbReference>